<reference evidence="2" key="1">
    <citation type="submission" date="2023-07" db="EMBL/GenBank/DDBJ databases">
        <title>draft genome sequence of fig (Ficus carica).</title>
        <authorList>
            <person name="Takahashi T."/>
            <person name="Nishimura K."/>
        </authorList>
    </citation>
    <scope>NUCLEOTIDE SEQUENCE</scope>
</reference>
<dbReference type="PANTHER" id="PTHR31852">
    <property type="entry name" value="LATE EMBRYOGENESIS ABUNDANT (LEA) HYDROXYPROLINE-RICH GLYCOPROTEIN FAMILY"/>
    <property type="match status" value="1"/>
</dbReference>
<gene>
    <name evidence="2" type="ORF">TIFTF001_021240</name>
</gene>
<dbReference type="AlphaFoldDB" id="A0AA88DDF6"/>
<comment type="caution">
    <text evidence="2">The sequence shown here is derived from an EMBL/GenBank/DDBJ whole genome shotgun (WGS) entry which is preliminary data.</text>
</comment>
<name>A0AA88DDF6_FICCA</name>
<keyword evidence="1" id="KW-1133">Transmembrane helix</keyword>
<evidence type="ECO:0008006" key="4">
    <source>
        <dbReference type="Google" id="ProtNLM"/>
    </source>
</evidence>
<organism evidence="2 3">
    <name type="scientific">Ficus carica</name>
    <name type="common">Common fig</name>
    <dbReference type="NCBI Taxonomy" id="3494"/>
    <lineage>
        <taxon>Eukaryota</taxon>
        <taxon>Viridiplantae</taxon>
        <taxon>Streptophyta</taxon>
        <taxon>Embryophyta</taxon>
        <taxon>Tracheophyta</taxon>
        <taxon>Spermatophyta</taxon>
        <taxon>Magnoliopsida</taxon>
        <taxon>eudicotyledons</taxon>
        <taxon>Gunneridae</taxon>
        <taxon>Pentapetalae</taxon>
        <taxon>rosids</taxon>
        <taxon>fabids</taxon>
        <taxon>Rosales</taxon>
        <taxon>Moraceae</taxon>
        <taxon>Ficeae</taxon>
        <taxon>Ficus</taxon>
    </lineage>
</organism>
<proteinExistence type="predicted"/>
<accession>A0AA88DDF6</accession>
<sequence>MTKPGTAINSRKGLKICGGITVIFLIVLAIVIPTLWFTTLKPKDPEITVYPQGLENINPFSMLSMRNMPLNMTITINNHRNVGSFKFKNSTAYVTYRGDVVAEVPIRQNFILAHGKLNITISTVLMVSKMIRNRLFFNDVGAGSLNLTATAALHGKVNLFNLLKMRATAFSTCDISFSIFRRQVKSICKSKIKL</sequence>
<evidence type="ECO:0000256" key="1">
    <source>
        <dbReference type="SAM" id="Phobius"/>
    </source>
</evidence>
<dbReference type="InterPro" id="IPR055301">
    <property type="entry name" value="Lea14-like_2"/>
</dbReference>
<keyword evidence="1" id="KW-0812">Transmembrane</keyword>
<dbReference type="EMBL" id="BTGU01000040">
    <property type="protein sequence ID" value="GMN52091.1"/>
    <property type="molecule type" value="Genomic_DNA"/>
</dbReference>
<evidence type="ECO:0000313" key="3">
    <source>
        <dbReference type="Proteomes" id="UP001187192"/>
    </source>
</evidence>
<protein>
    <recommendedName>
        <fullName evidence="4">Late embryogenesis abundant protein LEA-2 subgroup domain-containing protein</fullName>
    </recommendedName>
</protein>
<dbReference type="Proteomes" id="UP001187192">
    <property type="component" value="Unassembled WGS sequence"/>
</dbReference>
<keyword evidence="1" id="KW-0472">Membrane</keyword>
<feature type="transmembrane region" description="Helical" evidence="1">
    <location>
        <begin position="16"/>
        <end position="37"/>
    </location>
</feature>
<keyword evidence="3" id="KW-1185">Reference proteome</keyword>
<evidence type="ECO:0000313" key="2">
    <source>
        <dbReference type="EMBL" id="GMN52091.1"/>
    </source>
</evidence>